<accession>A0ABS6YMJ1</accession>
<evidence type="ECO:0000313" key="2">
    <source>
        <dbReference type="EMBL" id="MBW5422633.1"/>
    </source>
</evidence>
<keyword evidence="3" id="KW-1185">Reference proteome</keyword>
<comment type="caution">
    <text evidence="2">The sequence shown here is derived from an EMBL/GenBank/DDBJ whole genome shotgun (WGS) entry which is preliminary data.</text>
</comment>
<evidence type="ECO:0000313" key="3">
    <source>
        <dbReference type="Proteomes" id="UP001197114"/>
    </source>
</evidence>
<proteinExistence type="predicted"/>
<protein>
    <recommendedName>
        <fullName evidence="4">PknH-like extracellular domain-containing protein</fullName>
    </recommendedName>
</protein>
<dbReference type="EMBL" id="WMBF01000120">
    <property type="protein sequence ID" value="MBW5422633.1"/>
    <property type="molecule type" value="Genomic_DNA"/>
</dbReference>
<evidence type="ECO:0000256" key="1">
    <source>
        <dbReference type="SAM" id="MobiDB-lite"/>
    </source>
</evidence>
<reference evidence="2 3" key="1">
    <citation type="submission" date="2019-11" db="EMBL/GenBank/DDBJ databases">
        <authorList>
            <person name="Ay H."/>
        </authorList>
    </citation>
    <scope>NUCLEOTIDE SEQUENCE [LARGE SCALE GENOMIC DNA]</scope>
    <source>
        <strain evidence="2 3">BG9H</strain>
    </source>
</reference>
<name>A0ABS6YMJ1_9ACTN</name>
<gene>
    <name evidence="2" type="ORF">GKQ77_13850</name>
</gene>
<dbReference type="Proteomes" id="UP001197114">
    <property type="component" value="Unassembled WGS sequence"/>
</dbReference>
<evidence type="ECO:0008006" key="4">
    <source>
        <dbReference type="Google" id="ProtNLM"/>
    </source>
</evidence>
<sequence>MAVPVLTLVSALALGACGGSGSDSDSGSSGDSKGKPDASAAPEKTSDPAAELKSAVLSKSEVKGFTVREPQEKYVFATSQDNVKLDKAVCAPIAYATNQLPLGSPKADLTRVAAGAKGPGVFTYVTLSAYERGEAKATLAELSKAIGSCGNGFTAKAGRTTSPYSSVTAETAPTPKGADESVAFNVTTKFENVTHTLRARTVRYGDTLALYYAVDAMAFTQARPGNPEIATAVMDAQNAKLV</sequence>
<organism evidence="2 3">
    <name type="scientific">Streptomyces anatolicus</name>
    <dbReference type="NCBI Taxonomy" id="2675858"/>
    <lineage>
        <taxon>Bacteria</taxon>
        <taxon>Bacillati</taxon>
        <taxon>Actinomycetota</taxon>
        <taxon>Actinomycetes</taxon>
        <taxon>Kitasatosporales</taxon>
        <taxon>Streptomycetaceae</taxon>
        <taxon>Streptomyces</taxon>
    </lineage>
</organism>
<feature type="region of interest" description="Disordered" evidence="1">
    <location>
        <begin position="19"/>
        <end position="53"/>
    </location>
</feature>
<feature type="compositionally biased region" description="Low complexity" evidence="1">
    <location>
        <begin position="22"/>
        <end position="31"/>
    </location>
</feature>